<evidence type="ECO:0000256" key="3">
    <source>
        <dbReference type="ARBA" id="ARBA00023163"/>
    </source>
</evidence>
<dbReference type="InterPro" id="IPR036390">
    <property type="entry name" value="WH_DNA-bd_sf"/>
</dbReference>
<dbReference type="PROSITE" id="PS50949">
    <property type="entry name" value="HTH_GNTR"/>
    <property type="match status" value="1"/>
</dbReference>
<evidence type="ECO:0000256" key="2">
    <source>
        <dbReference type="ARBA" id="ARBA00023125"/>
    </source>
</evidence>
<evidence type="ECO:0000313" key="6">
    <source>
        <dbReference type="Proteomes" id="UP000247832"/>
    </source>
</evidence>
<evidence type="ECO:0000256" key="1">
    <source>
        <dbReference type="ARBA" id="ARBA00023015"/>
    </source>
</evidence>
<protein>
    <submittedName>
        <fullName evidence="5">GntR family transcriptional regulator</fullName>
    </submittedName>
</protein>
<dbReference type="SUPFAM" id="SSF48008">
    <property type="entry name" value="GntR ligand-binding domain-like"/>
    <property type="match status" value="1"/>
</dbReference>
<feature type="domain" description="HTH gntR-type" evidence="4">
    <location>
        <begin position="19"/>
        <end position="86"/>
    </location>
</feature>
<dbReference type="GO" id="GO:0003677">
    <property type="term" value="F:DNA binding"/>
    <property type="evidence" value="ECO:0007669"/>
    <property type="project" value="UniProtKB-KW"/>
</dbReference>
<dbReference type="Proteomes" id="UP000247832">
    <property type="component" value="Unassembled WGS sequence"/>
</dbReference>
<evidence type="ECO:0000259" key="4">
    <source>
        <dbReference type="PROSITE" id="PS50949"/>
    </source>
</evidence>
<keyword evidence="1" id="KW-0805">Transcription regulation</keyword>
<keyword evidence="6" id="KW-1185">Reference proteome</keyword>
<dbReference type="InterPro" id="IPR011711">
    <property type="entry name" value="GntR_C"/>
</dbReference>
<keyword evidence="2" id="KW-0238">DNA-binding</keyword>
<gene>
    <name evidence="5" type="ORF">CVV68_03615</name>
</gene>
<dbReference type="PANTHER" id="PTHR43537">
    <property type="entry name" value="TRANSCRIPTIONAL REGULATOR, GNTR FAMILY"/>
    <property type="match status" value="1"/>
</dbReference>
<keyword evidence="3" id="KW-0804">Transcription</keyword>
<comment type="caution">
    <text evidence="5">The sequence shown here is derived from an EMBL/GenBank/DDBJ whole genome shotgun (WGS) entry which is preliminary data.</text>
</comment>
<dbReference type="Pfam" id="PF00392">
    <property type="entry name" value="GntR"/>
    <property type="match status" value="1"/>
</dbReference>
<dbReference type="AlphaFoldDB" id="A0A2V5LB88"/>
<organism evidence="5 6">
    <name type="scientific">Arthrobacter livingstonensis</name>
    <dbReference type="NCBI Taxonomy" id="670078"/>
    <lineage>
        <taxon>Bacteria</taxon>
        <taxon>Bacillati</taxon>
        <taxon>Actinomycetota</taxon>
        <taxon>Actinomycetes</taxon>
        <taxon>Micrococcales</taxon>
        <taxon>Micrococcaceae</taxon>
        <taxon>Arthrobacter</taxon>
    </lineage>
</organism>
<accession>A0A2V5LB88</accession>
<dbReference type="SMART" id="SM00895">
    <property type="entry name" value="FCD"/>
    <property type="match status" value="1"/>
</dbReference>
<dbReference type="SUPFAM" id="SSF46785">
    <property type="entry name" value="Winged helix' DNA-binding domain"/>
    <property type="match status" value="1"/>
</dbReference>
<dbReference type="PANTHER" id="PTHR43537:SF45">
    <property type="entry name" value="GNTR FAMILY REGULATORY PROTEIN"/>
    <property type="match status" value="1"/>
</dbReference>
<proteinExistence type="predicted"/>
<dbReference type="GO" id="GO:0003700">
    <property type="term" value="F:DNA-binding transcription factor activity"/>
    <property type="evidence" value="ECO:0007669"/>
    <property type="project" value="InterPro"/>
</dbReference>
<dbReference type="RefSeq" id="WP_110499660.1">
    <property type="nucleotide sequence ID" value="NZ_QJVD01000003.1"/>
</dbReference>
<evidence type="ECO:0000313" key="5">
    <source>
        <dbReference type="EMBL" id="PYI68911.1"/>
    </source>
</evidence>
<name>A0A2V5LB88_9MICC</name>
<dbReference type="InterPro" id="IPR000524">
    <property type="entry name" value="Tscrpt_reg_HTH_GntR"/>
</dbReference>
<reference evidence="5 6" key="1">
    <citation type="submission" date="2018-05" db="EMBL/GenBank/DDBJ databases">
        <title>Genetic diversity of glacier-inhabiting Cryobacterium bacteria in China and description of Cryobacterium mengkeensis sp. nov. and Arthrobacter glacialis sp. nov.</title>
        <authorList>
            <person name="Liu Q."/>
            <person name="Xin Y.-H."/>
        </authorList>
    </citation>
    <scope>NUCLEOTIDE SEQUENCE [LARGE SCALE GENOMIC DNA]</scope>
    <source>
        <strain evidence="5 6">LI2</strain>
    </source>
</reference>
<dbReference type="EMBL" id="QJVD01000003">
    <property type="protein sequence ID" value="PYI68911.1"/>
    <property type="molecule type" value="Genomic_DNA"/>
</dbReference>
<sequence>MTEQRNPVVGISGLAESRPTLKDEAVSIVRRALMSGDMQPGKIYSANALASQLGVSNSPVREAMMALSEKGLLEVVRNRGFRVVELSPDDQREVYDLRMLIEVTAVGRVADQGVSTEDGQRLATMVDTTLAAARPDNMIDYLERDQEFHLSMVQLLGNTRMTKIIENLRDQSRVSGSYHLAERGLLVASAAEHGPILAALLSGNRNLVESLMTEHLSYSLP</sequence>
<dbReference type="Gene3D" id="1.20.120.530">
    <property type="entry name" value="GntR ligand-binding domain-like"/>
    <property type="match status" value="1"/>
</dbReference>
<dbReference type="InterPro" id="IPR036388">
    <property type="entry name" value="WH-like_DNA-bd_sf"/>
</dbReference>
<dbReference type="InterPro" id="IPR008920">
    <property type="entry name" value="TF_FadR/GntR_C"/>
</dbReference>
<dbReference type="SMART" id="SM00345">
    <property type="entry name" value="HTH_GNTR"/>
    <property type="match status" value="1"/>
</dbReference>
<dbReference type="Gene3D" id="1.10.10.10">
    <property type="entry name" value="Winged helix-like DNA-binding domain superfamily/Winged helix DNA-binding domain"/>
    <property type="match status" value="1"/>
</dbReference>
<dbReference type="OrthoDB" id="3864082at2"/>
<dbReference type="Pfam" id="PF07729">
    <property type="entry name" value="FCD"/>
    <property type="match status" value="1"/>
</dbReference>